<dbReference type="OrthoDB" id="9765386at2"/>
<dbReference type="RefSeq" id="WP_056952340.1">
    <property type="nucleotide sequence ID" value="NZ_AZDY01000037.1"/>
</dbReference>
<dbReference type="InterPro" id="IPR006528">
    <property type="entry name" value="Phage_head_morphogenesis_dom"/>
</dbReference>
<accession>A0A0R1KI30</accession>
<dbReference type="NCBIfam" id="TIGR01641">
    <property type="entry name" value="phageSPP1_gp7"/>
    <property type="match status" value="1"/>
</dbReference>
<feature type="domain" description="Phage head morphogenesis" evidence="1">
    <location>
        <begin position="13"/>
        <end position="88"/>
    </location>
</feature>
<dbReference type="EMBL" id="AZDY01000037">
    <property type="protein sequence ID" value="KRK83045.1"/>
    <property type="molecule type" value="Genomic_DNA"/>
</dbReference>
<dbReference type="Pfam" id="PF04233">
    <property type="entry name" value="Phage_Mu_F"/>
    <property type="match status" value="1"/>
</dbReference>
<proteinExistence type="predicted"/>
<reference evidence="2 3" key="1">
    <citation type="journal article" date="2015" name="Genome Announc.">
        <title>Expanding the biotechnology potential of lactobacilli through comparative genomics of 213 strains and associated genera.</title>
        <authorList>
            <person name="Sun Z."/>
            <person name="Harris H.M."/>
            <person name="McCann A."/>
            <person name="Guo C."/>
            <person name="Argimon S."/>
            <person name="Zhang W."/>
            <person name="Yang X."/>
            <person name="Jeffery I.B."/>
            <person name="Cooney J.C."/>
            <person name="Kagawa T.F."/>
            <person name="Liu W."/>
            <person name="Song Y."/>
            <person name="Salvetti E."/>
            <person name="Wrobel A."/>
            <person name="Rasinkangas P."/>
            <person name="Parkhill J."/>
            <person name="Rea M.C."/>
            <person name="O'Sullivan O."/>
            <person name="Ritari J."/>
            <person name="Douillard F.P."/>
            <person name="Paul Ross R."/>
            <person name="Yang R."/>
            <person name="Briner A.E."/>
            <person name="Felis G.E."/>
            <person name="de Vos W.M."/>
            <person name="Barrangou R."/>
            <person name="Klaenhammer T.R."/>
            <person name="Caufield P.W."/>
            <person name="Cui Y."/>
            <person name="Zhang H."/>
            <person name="O'Toole P.W."/>
        </authorList>
    </citation>
    <scope>NUCLEOTIDE SEQUENCE [LARGE SCALE GENOMIC DNA]</scope>
    <source>
        <strain evidence="2 3">DSM 19674</strain>
    </source>
</reference>
<organism evidence="2 3">
    <name type="scientific">Companilactobacillus bobalius DSM 19674</name>
    <dbReference type="NCBI Taxonomy" id="1423788"/>
    <lineage>
        <taxon>Bacteria</taxon>
        <taxon>Bacillati</taxon>
        <taxon>Bacillota</taxon>
        <taxon>Bacilli</taxon>
        <taxon>Lactobacillales</taxon>
        <taxon>Lactobacillaceae</taxon>
        <taxon>Companilactobacillus</taxon>
        <taxon>Companilactobacillus bobalius</taxon>
    </lineage>
</organism>
<evidence type="ECO:0000313" key="3">
    <source>
        <dbReference type="Proteomes" id="UP000051515"/>
    </source>
</evidence>
<keyword evidence="3" id="KW-1185">Reference proteome</keyword>
<evidence type="ECO:0000313" key="2">
    <source>
        <dbReference type="EMBL" id="KRK83045.1"/>
    </source>
</evidence>
<gene>
    <name evidence="2" type="ORF">FC78_GL001853</name>
</gene>
<dbReference type="AlphaFoldDB" id="A0A0R1KI30"/>
<protein>
    <submittedName>
        <fullName evidence="2">Phage Mu protein F like protein</fullName>
    </submittedName>
</protein>
<name>A0A0R1KI30_9LACO</name>
<dbReference type="STRING" id="1423788.FC78_GL001853"/>
<dbReference type="Proteomes" id="UP000051515">
    <property type="component" value="Unassembled WGS sequence"/>
</dbReference>
<evidence type="ECO:0000259" key="1">
    <source>
        <dbReference type="Pfam" id="PF04233"/>
    </source>
</evidence>
<sequence>MTGGSKATNGQMGRAAGMIRNATAQAMNRTRLQDLELSHVKKYKCVSLVSPTTCVDCDALDGQVFNVEDVEEGVSFPLMHYNCQCIVIEVNDNDDWDTS</sequence>
<comment type="caution">
    <text evidence="2">The sequence shown here is derived from an EMBL/GenBank/DDBJ whole genome shotgun (WGS) entry which is preliminary data.</text>
</comment>
<dbReference type="PATRIC" id="fig|1423788.3.peg.1915"/>